<evidence type="ECO:0000259" key="1">
    <source>
        <dbReference type="Pfam" id="PF04448"/>
    </source>
</evidence>
<proteinExistence type="predicted"/>
<dbReference type="EMBL" id="BK032638">
    <property type="protein sequence ID" value="DAF52495.1"/>
    <property type="molecule type" value="Genomic_DNA"/>
</dbReference>
<organism evidence="2">
    <name type="scientific">Siphoviridae sp. ctCb814</name>
    <dbReference type="NCBI Taxonomy" id="2827808"/>
    <lineage>
        <taxon>Viruses</taxon>
        <taxon>Duplodnaviria</taxon>
        <taxon>Heunggongvirae</taxon>
        <taxon>Uroviricota</taxon>
        <taxon>Caudoviricetes</taxon>
    </lineage>
</organism>
<reference evidence="2" key="1">
    <citation type="journal article" date="2021" name="Proc. Natl. Acad. Sci. U.S.A.">
        <title>A Catalog of Tens of Thousands of Viruses from Human Metagenomes Reveals Hidden Associations with Chronic Diseases.</title>
        <authorList>
            <person name="Tisza M.J."/>
            <person name="Buck C.B."/>
        </authorList>
    </citation>
    <scope>NUCLEOTIDE SEQUENCE</scope>
    <source>
        <strain evidence="2">CtCb814</strain>
    </source>
</reference>
<accession>A0A8S5SP87</accession>
<protein>
    <recommendedName>
        <fullName evidence="1">DUF551 domain-containing protein</fullName>
    </recommendedName>
</protein>
<feature type="domain" description="DUF551" evidence="1">
    <location>
        <begin position="19"/>
        <end position="79"/>
    </location>
</feature>
<dbReference type="Pfam" id="PF04448">
    <property type="entry name" value="DUF551"/>
    <property type="match status" value="1"/>
</dbReference>
<sequence>MLEKNAPKKKADAAPVIDWIPCSERLPDKSDFYMVCSYNGDTYDYRKNWFYHEDDRGDSEWVGLIPCEKVIAWVPLPEPYRENKGDERC</sequence>
<evidence type="ECO:0000313" key="2">
    <source>
        <dbReference type="EMBL" id="DAF52495.1"/>
    </source>
</evidence>
<dbReference type="InterPro" id="IPR007539">
    <property type="entry name" value="DUF551"/>
</dbReference>
<name>A0A8S5SP87_9CAUD</name>